<keyword evidence="2" id="KW-0472">Membrane</keyword>
<protein>
    <submittedName>
        <fullName evidence="3">Uncharacterized protein</fullName>
    </submittedName>
</protein>
<evidence type="ECO:0000313" key="4">
    <source>
        <dbReference type="Proteomes" id="UP000184388"/>
    </source>
</evidence>
<feature type="compositionally biased region" description="Basic and acidic residues" evidence="1">
    <location>
        <begin position="71"/>
        <end position="82"/>
    </location>
</feature>
<evidence type="ECO:0000256" key="1">
    <source>
        <dbReference type="SAM" id="MobiDB-lite"/>
    </source>
</evidence>
<proteinExistence type="predicted"/>
<reference evidence="4" key="1">
    <citation type="submission" date="2016-11" db="EMBL/GenBank/DDBJ databases">
        <authorList>
            <person name="Jaros S."/>
            <person name="Januszkiewicz K."/>
            <person name="Wedrychowicz H."/>
        </authorList>
    </citation>
    <scope>NUCLEOTIDE SEQUENCE [LARGE SCALE GENOMIC DNA]</scope>
    <source>
        <strain evidence="4">CGMCC 4.3555</strain>
    </source>
</reference>
<feature type="region of interest" description="Disordered" evidence="1">
    <location>
        <begin position="59"/>
        <end position="137"/>
    </location>
</feature>
<sequence length="137" mass="14202">MAWRVAIPVLVFAGSTTVMMTLRFSWTPRADSDRWAVAMAVAAFLGGLAVSAFEWIRSSGSTPGTGPGSADRQEVTAGRDSENIVARGDIGVAGTGAPGPAGRRGPAAPLDQRVKSGRRSRNIVAGGNVALPPEERE</sequence>
<gene>
    <name evidence="3" type="ORF">SAMN05216268_1118</name>
</gene>
<evidence type="ECO:0000313" key="3">
    <source>
        <dbReference type="EMBL" id="SHM43580.1"/>
    </source>
</evidence>
<feature type="transmembrane region" description="Helical" evidence="2">
    <location>
        <begin position="6"/>
        <end position="24"/>
    </location>
</feature>
<keyword evidence="2" id="KW-1133">Transmembrane helix</keyword>
<dbReference type="EMBL" id="FRBK01000011">
    <property type="protein sequence ID" value="SHM43580.1"/>
    <property type="molecule type" value="Genomic_DNA"/>
</dbReference>
<comment type="caution">
    <text evidence="3">The sequence shown here is derived from an EMBL/GenBank/DDBJ whole genome shotgun (WGS) entry which is preliminary data.</text>
</comment>
<keyword evidence="2" id="KW-0812">Transmembrane</keyword>
<organism evidence="3 4">
    <name type="scientific">Streptomyces yunnanensis</name>
    <dbReference type="NCBI Taxonomy" id="156453"/>
    <lineage>
        <taxon>Bacteria</taxon>
        <taxon>Bacillati</taxon>
        <taxon>Actinomycetota</taxon>
        <taxon>Actinomycetes</taxon>
        <taxon>Kitasatosporales</taxon>
        <taxon>Streptomycetaceae</taxon>
        <taxon>Streptomyces</taxon>
    </lineage>
</organism>
<feature type="transmembrane region" description="Helical" evidence="2">
    <location>
        <begin position="36"/>
        <end position="56"/>
    </location>
</feature>
<name>A0A9X8MZL3_9ACTN</name>
<feature type="compositionally biased region" description="Low complexity" evidence="1">
    <location>
        <begin position="100"/>
        <end position="109"/>
    </location>
</feature>
<evidence type="ECO:0000256" key="2">
    <source>
        <dbReference type="SAM" id="Phobius"/>
    </source>
</evidence>
<dbReference type="AlphaFoldDB" id="A0A9X8MZL3"/>
<dbReference type="Proteomes" id="UP000184388">
    <property type="component" value="Unassembled WGS sequence"/>
</dbReference>
<accession>A0A9X8MZL3</accession>